<comment type="caution">
    <text evidence="5">The sequence shown here is derived from an EMBL/GenBank/DDBJ whole genome shotgun (WGS) entry which is preliminary data.</text>
</comment>
<dbReference type="PROSITE" id="PS00101">
    <property type="entry name" value="HEXAPEP_TRANSFERASES"/>
    <property type="match status" value="1"/>
</dbReference>
<sequence>MTPRLRDFLWEKRIVPKPWRTKGLDRIKSLHFPDDLEVEPYTRHVFRPGDGAMLLSSSRHMTYQHAQLAGSRIGAFCSIARGVEEMGDTHPMDRVTSHSLGYGSYYHQMALELGAEEYRPWSAYNARAPHVKIGNDVWIGAQAMLKGGITIGDGAVIGARSVVTKDVPPYAVVVGQPARILRHRFAPEICARLLATRWWDYSLGDLARFSFDDPLAFCEAFEAASPGLSPRDVAPITVAMLQEMA</sequence>
<dbReference type="SUPFAM" id="SSF51161">
    <property type="entry name" value="Trimeric LpxA-like enzymes"/>
    <property type="match status" value="1"/>
</dbReference>
<evidence type="ECO:0000256" key="1">
    <source>
        <dbReference type="ARBA" id="ARBA00007274"/>
    </source>
</evidence>
<dbReference type="GO" id="GO:0005829">
    <property type="term" value="C:cytosol"/>
    <property type="evidence" value="ECO:0007669"/>
    <property type="project" value="TreeGrafter"/>
</dbReference>
<evidence type="ECO:0000313" key="5">
    <source>
        <dbReference type="EMBL" id="NBZ89559.1"/>
    </source>
</evidence>
<dbReference type="Pfam" id="PF00132">
    <property type="entry name" value="Hexapep"/>
    <property type="match status" value="1"/>
</dbReference>
<keyword evidence="4" id="KW-0012">Acyltransferase</keyword>
<dbReference type="PANTHER" id="PTHR23416">
    <property type="entry name" value="SIALIC ACID SYNTHASE-RELATED"/>
    <property type="match status" value="1"/>
</dbReference>
<keyword evidence="6" id="KW-1185">Reference proteome</keyword>
<dbReference type="RefSeq" id="WP_168776357.1">
    <property type="nucleotide sequence ID" value="NZ_JAABNR010000025.1"/>
</dbReference>
<protein>
    <submittedName>
        <fullName evidence="5">Antibiotic acetyltransferase</fullName>
    </submittedName>
</protein>
<dbReference type="AlphaFoldDB" id="A0AAE4YCK7"/>
<evidence type="ECO:0000256" key="2">
    <source>
        <dbReference type="ARBA" id="ARBA00022679"/>
    </source>
</evidence>
<proteinExistence type="inferred from homology"/>
<evidence type="ECO:0000313" key="6">
    <source>
        <dbReference type="Proteomes" id="UP001193501"/>
    </source>
</evidence>
<dbReference type="InterPro" id="IPR001451">
    <property type="entry name" value="Hexapep"/>
</dbReference>
<keyword evidence="3" id="KW-0677">Repeat</keyword>
<evidence type="ECO:0000256" key="3">
    <source>
        <dbReference type="ARBA" id="ARBA00022737"/>
    </source>
</evidence>
<reference evidence="5" key="1">
    <citation type="submission" date="2020-01" db="EMBL/GenBank/DDBJ databases">
        <authorList>
            <person name="Chen W.-M."/>
        </authorList>
    </citation>
    <scope>NUCLEOTIDE SEQUENCE</scope>
    <source>
        <strain evidence="5">CYK-10</strain>
    </source>
</reference>
<organism evidence="5 6">
    <name type="scientific">Stagnihabitans tardus</name>
    <dbReference type="NCBI Taxonomy" id="2699202"/>
    <lineage>
        <taxon>Bacteria</taxon>
        <taxon>Pseudomonadati</taxon>
        <taxon>Pseudomonadota</taxon>
        <taxon>Alphaproteobacteria</taxon>
        <taxon>Rhodobacterales</taxon>
        <taxon>Paracoccaceae</taxon>
        <taxon>Stagnihabitans</taxon>
    </lineage>
</organism>
<gene>
    <name evidence="5" type="ORF">GV832_18375</name>
</gene>
<dbReference type="InterPro" id="IPR051159">
    <property type="entry name" value="Hexapeptide_acetyltransf"/>
</dbReference>
<dbReference type="GO" id="GO:0008374">
    <property type="term" value="F:O-acyltransferase activity"/>
    <property type="evidence" value="ECO:0007669"/>
    <property type="project" value="TreeGrafter"/>
</dbReference>
<name>A0AAE4YCK7_9RHOB</name>
<dbReference type="CDD" id="cd03349">
    <property type="entry name" value="LbH_XAT"/>
    <property type="match status" value="1"/>
</dbReference>
<dbReference type="InterPro" id="IPR011004">
    <property type="entry name" value="Trimer_LpxA-like_sf"/>
</dbReference>
<dbReference type="PANTHER" id="PTHR23416:SF23">
    <property type="entry name" value="ACETYLTRANSFERASE C18B11.09C-RELATED"/>
    <property type="match status" value="1"/>
</dbReference>
<dbReference type="InterPro" id="IPR018357">
    <property type="entry name" value="Hexapep_transf_CS"/>
</dbReference>
<accession>A0AAE4YCK7</accession>
<comment type="similarity">
    <text evidence="1">Belongs to the transferase hexapeptide repeat family.</text>
</comment>
<evidence type="ECO:0000256" key="4">
    <source>
        <dbReference type="ARBA" id="ARBA00023315"/>
    </source>
</evidence>
<dbReference type="Proteomes" id="UP001193501">
    <property type="component" value="Unassembled WGS sequence"/>
</dbReference>
<dbReference type="EMBL" id="JAABNR010000025">
    <property type="protein sequence ID" value="NBZ89559.1"/>
    <property type="molecule type" value="Genomic_DNA"/>
</dbReference>
<dbReference type="Gene3D" id="2.160.10.10">
    <property type="entry name" value="Hexapeptide repeat proteins"/>
    <property type="match status" value="1"/>
</dbReference>
<keyword evidence="2" id="KW-0808">Transferase</keyword>